<organism evidence="1 2">
    <name type="scientific">Klebsiella phage vB_KpnM_KpV52</name>
    <dbReference type="NCBI Taxonomy" id="1912321"/>
    <lineage>
        <taxon>Viruses</taxon>
        <taxon>Duplodnaviria</taxon>
        <taxon>Heunggongvirae</taxon>
        <taxon>Uroviricota</taxon>
        <taxon>Caudoviricetes</taxon>
        <taxon>Jameshumphriesvirinae</taxon>
        <taxon>Sircambvirus</taxon>
        <taxon>Sircambvirus KpV52</taxon>
        <taxon>Jedunavirus KpV80</taxon>
    </lineage>
</organism>
<protein>
    <submittedName>
        <fullName evidence="1">Uncharacterized protein</fullName>
    </submittedName>
</protein>
<evidence type="ECO:0000313" key="2">
    <source>
        <dbReference type="Proteomes" id="UP000222016"/>
    </source>
</evidence>
<accession>A0A1I9SEU9</accession>
<gene>
    <name evidence="1" type="ORF">kpv52_32</name>
</gene>
<dbReference type="EMBL" id="KX237516">
    <property type="protein sequence ID" value="AOZ65376.1"/>
    <property type="molecule type" value="Genomic_DNA"/>
</dbReference>
<reference evidence="1 2" key="1">
    <citation type="submission" date="2016-05" db="EMBL/GenBank/DDBJ databases">
        <title>Complete genome sequence of bacteriophage vB_KpnM_KpV52 lytic for Klebsiella pneumoniae.</title>
        <authorList>
            <person name="Komisarova E.V."/>
            <person name="Krasilnikova V.M."/>
            <person name="Kislichkina A.A."/>
            <person name="Myakinina V.P."/>
            <person name="Volozhantsev N.V."/>
        </authorList>
    </citation>
    <scope>NUCLEOTIDE SEQUENCE [LARGE SCALE GENOMIC DNA]</scope>
</reference>
<name>A0A1I9SEU9_9CAUD</name>
<keyword evidence="2" id="KW-1185">Reference proteome</keyword>
<sequence length="65" mass="7266">MSIKFEYATNVEPYEHVVKKEMANELLEALIKCADALDEVSYQSWCGEIIDEARAAIAKATGETK</sequence>
<evidence type="ECO:0000313" key="1">
    <source>
        <dbReference type="EMBL" id="AOZ65376.1"/>
    </source>
</evidence>
<proteinExistence type="predicted"/>
<dbReference type="Proteomes" id="UP000222016">
    <property type="component" value="Genome"/>
</dbReference>